<reference evidence="3" key="3">
    <citation type="submission" date="2025-09" db="UniProtKB">
        <authorList>
            <consortium name="Ensembl"/>
        </authorList>
    </citation>
    <scope>IDENTIFICATION</scope>
</reference>
<dbReference type="SMART" id="SM01276">
    <property type="entry name" value="M60-like"/>
    <property type="match status" value="1"/>
</dbReference>
<feature type="domain" description="Peptidase M60" evidence="2">
    <location>
        <begin position="724"/>
        <end position="1023"/>
    </location>
</feature>
<dbReference type="PANTHER" id="PTHR15730:SF5">
    <property type="entry name" value="SI:CH211-210B2.2-RELATED"/>
    <property type="match status" value="1"/>
</dbReference>
<dbReference type="InterPro" id="IPR029062">
    <property type="entry name" value="Class_I_gatase-like"/>
</dbReference>
<dbReference type="PANTHER" id="PTHR15730">
    <property type="entry name" value="EXPERIMENTAL AUTOIMMUNE PROSTATITIS ANTIGEN 2-RELATED"/>
    <property type="match status" value="1"/>
</dbReference>
<dbReference type="InterPro" id="IPR042279">
    <property type="entry name" value="Pep_M60_3"/>
</dbReference>
<dbReference type="InterPro" id="IPR031161">
    <property type="entry name" value="Peptidase_M60_dom"/>
</dbReference>
<dbReference type="PROSITE" id="PS51723">
    <property type="entry name" value="PEPTIDASE_M60"/>
    <property type="match status" value="1"/>
</dbReference>
<dbReference type="Pfam" id="PF13402">
    <property type="entry name" value="Peptidase_M60"/>
    <property type="match status" value="1"/>
</dbReference>
<proteinExistence type="inferred from homology"/>
<dbReference type="InterPro" id="IPR035423">
    <property type="entry name" value="M60-like_N"/>
</dbReference>
<evidence type="ECO:0000313" key="3">
    <source>
        <dbReference type="Ensembl" id="ENSPNAP00000026940.1"/>
    </source>
</evidence>
<evidence type="ECO:0000313" key="4">
    <source>
        <dbReference type="Proteomes" id="UP001501920"/>
    </source>
</evidence>
<dbReference type="GeneTree" id="ENSGT00390000017365"/>
<organism evidence="3 4">
    <name type="scientific">Pygocentrus nattereri</name>
    <name type="common">Red-bellied piranha</name>
    <dbReference type="NCBI Taxonomy" id="42514"/>
    <lineage>
        <taxon>Eukaryota</taxon>
        <taxon>Metazoa</taxon>
        <taxon>Chordata</taxon>
        <taxon>Craniata</taxon>
        <taxon>Vertebrata</taxon>
        <taxon>Euteleostomi</taxon>
        <taxon>Actinopterygii</taxon>
        <taxon>Neopterygii</taxon>
        <taxon>Teleostei</taxon>
        <taxon>Ostariophysi</taxon>
        <taxon>Characiformes</taxon>
        <taxon>Characoidei</taxon>
        <taxon>Pygocentrus</taxon>
    </lineage>
</organism>
<dbReference type="FunFam" id="3.40.390.80:FF:000001">
    <property type="entry name" value="TRPM8 channel-associated factor 1"/>
    <property type="match status" value="1"/>
</dbReference>
<keyword evidence="4" id="KW-1185">Reference proteome</keyword>
<evidence type="ECO:0000259" key="2">
    <source>
        <dbReference type="PROSITE" id="PS51723"/>
    </source>
</evidence>
<reference evidence="3" key="2">
    <citation type="submission" date="2025-08" db="UniProtKB">
        <authorList>
            <consortium name="Ensembl"/>
        </authorList>
    </citation>
    <scope>IDENTIFICATION</scope>
</reference>
<comment type="similarity">
    <text evidence="1">Belongs to the TCAF family.</text>
</comment>
<sequence>MKGKNLKDDLEFLLQGVADFDIQGKALPSDIFTHGSSAFPIGLTPDGKIFLAGACYRQGRVIVAGHETYLGSELLSTFMINAVEWLDKGRKGVIGVLPELKDAYRLLSKSGLQCQLTGFKEDLSVFVCTSYNDAQCKEIQEFVGGGGGLLIGGQAWSWAFKNPDLNVMTECPGNHVLGKMGLCLLGKTVEAGFYKAPHVFQDDIEFLLQGVSEFDIQGKAVPSEVLVHGSLAFPIGLTPDRKAFLAGTYFGQGRVIVASHEIYLSHESLSTFMINAVQWLDKRRNGLIGVLPELKEAYYLLNKSGLQCQLTGFRKDLSVFVCTSYSDAQCKAIQEFVAGGGGLLIGGQAWQWAQGNPERDVKIDCPGNRILGKMGLYLLGSTMKAGLYKAPRLFNYALEFLLQGVSELDIQGKAVPSEILVHGPSAFPIGFTTDEKAFLAGAYYGKGRVIVASHETYLSRESLSTFMINAVYWLDKKPNGVIGVVPELKEVYSLLNKSGLQCQLSGFKEDLSVFVCTSYSDGQSKEIQEFVAGGGGLLIGGQAWSWAHSNPGRNVKIDFPGNHILDRMGLCVLDKTLTVDVYKAPQVNQHGINSTQMYNFQDLLQHFAQHVLQGKKLEDYKQPFLKKLGNDCVSYLCLQAYNYDMYKSVVVLLTDMIKAGFPQVSPTCPVESAKDHLLLQVGIELFRLSEDTSELLSYLITDIPDLPSVSNARVWISASTADDEEWISTGLYLSPGMKTKITVPRTIVDKGWQVQIGCQTDDLCKLDKLKRAPVVYVRFPLKKENLHVWNLWGGLIYLIAPPRSTAHKMEVVIQTAIKAPYYKSGETSVSDWVAKIRKAPAPWAELEFENLIITLPSEMIGQLDRPDKVATLWDSIMRGVADLAAKPAKFSRKERFVADVQISAGLMHSGYPIMMKTQSATHLVNPYVAGKSDFWGPLHELGHNQQCSDWEFQPHTCECTCNLWPVYTHEVVLRVNRENAHVGLTADKRLSRIKKYITEGRRLENWNSWTALETYLQLQEKFGWDAFKKVFATYHDMKNIPKDNSGKMNLYAETFSKVVGKNIVPFFKAWGWPIQPSTEEKLSSLPKWTDHPLVQYE</sequence>
<reference evidence="3 4" key="1">
    <citation type="submission" date="2020-10" db="EMBL/GenBank/DDBJ databases">
        <title>Pygocentrus nattereri (red-bellied piranha) genome, fPygNat1, primary haplotype.</title>
        <authorList>
            <person name="Myers G."/>
            <person name="Meyer A."/>
            <person name="Karagic N."/>
            <person name="Pippel M."/>
            <person name="Winkler S."/>
            <person name="Tracey A."/>
            <person name="Wood J."/>
            <person name="Formenti G."/>
            <person name="Howe K."/>
            <person name="Fedrigo O."/>
            <person name="Jarvis E.D."/>
        </authorList>
    </citation>
    <scope>NUCLEOTIDE SEQUENCE [LARGE SCALE GENOMIC DNA]</scope>
</reference>
<dbReference type="OrthoDB" id="10260387at2759"/>
<dbReference type="Proteomes" id="UP001501920">
    <property type="component" value="Chromosome 17"/>
</dbReference>
<dbReference type="GO" id="GO:0005886">
    <property type="term" value="C:plasma membrane"/>
    <property type="evidence" value="ECO:0007669"/>
    <property type="project" value="TreeGrafter"/>
</dbReference>
<accession>A0A3B4DU05</accession>
<evidence type="ECO:0000256" key="1">
    <source>
        <dbReference type="ARBA" id="ARBA00009770"/>
    </source>
</evidence>
<name>A0A3B4DU05_PYGNA</name>
<dbReference type="RefSeq" id="XP_017539852.1">
    <property type="nucleotide sequence ID" value="XM_017684363.1"/>
</dbReference>
<dbReference type="Gene3D" id="1.10.390.30">
    <property type="entry name" value="Peptidase M60, enhancin-like domain 3"/>
    <property type="match status" value="1"/>
</dbReference>
<dbReference type="Pfam" id="PF17291">
    <property type="entry name" value="M60-like_N"/>
    <property type="match status" value="1"/>
</dbReference>
<dbReference type="InterPro" id="IPR051244">
    <property type="entry name" value="TCAF"/>
</dbReference>
<dbReference type="GeneID" id="108412377"/>
<dbReference type="Ensembl" id="ENSPNAT00000003844.2">
    <property type="protein sequence ID" value="ENSPNAP00000026940.1"/>
    <property type="gene ID" value="ENSPNAG00000002189.2"/>
</dbReference>
<dbReference type="Gene3D" id="3.40.390.80">
    <property type="entry name" value="Peptidase M60, enhancin-like domain 2"/>
    <property type="match status" value="1"/>
</dbReference>
<dbReference type="GO" id="GO:0044325">
    <property type="term" value="F:transmembrane transporter binding"/>
    <property type="evidence" value="ECO:0007669"/>
    <property type="project" value="TreeGrafter"/>
</dbReference>
<protein>
    <recommendedName>
        <fullName evidence="2">Peptidase M60 domain-containing protein</fullName>
    </recommendedName>
</protein>
<dbReference type="AlphaFoldDB" id="A0A3B4DU05"/>
<dbReference type="SUPFAM" id="SSF52317">
    <property type="entry name" value="Class I glutamine amidotransferase-like"/>
    <property type="match status" value="2"/>
</dbReference>
<dbReference type="GO" id="GO:0090314">
    <property type="term" value="P:positive regulation of protein targeting to membrane"/>
    <property type="evidence" value="ECO:0007669"/>
    <property type="project" value="TreeGrafter"/>
</dbReference>